<reference evidence="7" key="1">
    <citation type="submission" date="2021-01" db="EMBL/GenBank/DDBJ databases">
        <authorList>
            <person name="Corre E."/>
            <person name="Pelletier E."/>
            <person name="Niang G."/>
            <person name="Scheremetjew M."/>
            <person name="Finn R."/>
            <person name="Kale V."/>
            <person name="Holt S."/>
            <person name="Cochrane G."/>
            <person name="Meng A."/>
            <person name="Brown T."/>
            <person name="Cohen L."/>
        </authorList>
    </citation>
    <scope>NUCLEOTIDE SEQUENCE</scope>
    <source>
        <strain evidence="7">MM31A-1</strain>
    </source>
</reference>
<dbReference type="GO" id="GO:0007189">
    <property type="term" value="P:adenylate cyclase-activating G protein-coupled receptor signaling pathway"/>
    <property type="evidence" value="ECO:0007669"/>
    <property type="project" value="TreeGrafter"/>
</dbReference>
<feature type="region of interest" description="Disordered" evidence="5">
    <location>
        <begin position="476"/>
        <end position="503"/>
    </location>
</feature>
<feature type="compositionally biased region" description="Basic and acidic residues" evidence="5">
    <location>
        <begin position="476"/>
        <end position="488"/>
    </location>
</feature>
<feature type="transmembrane region" description="Helical" evidence="6">
    <location>
        <begin position="421"/>
        <end position="441"/>
    </location>
</feature>
<feature type="region of interest" description="Disordered" evidence="5">
    <location>
        <begin position="626"/>
        <end position="658"/>
    </location>
</feature>
<keyword evidence="4 6" id="KW-0472">Membrane</keyword>
<sequence length="703" mass="77624">MSYLVYFETAASLQVSTASVSFLASTTVAIMVARKRNGGGEGLSTPYRRLIFGLSVSDMMQSFALATGPWSTESTAAQAPWGVGNRGTCSANGVFLTLGMGGVPIYVCCLSFYYVCKLKRQMTDEAFTNKYERKVHIFVALFLFVLICVSLAMDAYHSTPIGTFCHFAALPVGCRQAPEIYGECIPDQAARVKNLLLLCSVAIPFLSLLGLLASMYQLYWNVIKRERIFQAGYTQNNALEVSGRNGRFEDVEKGKTGDEILSCGDSRHLQQSKAREEKEMKDIEKHPLGNGKIVTTRTSLATSFKEVEFSINEPKQDEQDGSNAQSVSSASHAMSSVNGQLVFEKKESNEQWIDQEGPQSALHLSEKEDEAVQLATLYRKETILQAFLYVGSFCISYCSTWVYVILVLADADMGKFTQATIEIVTAISYPIQGLLNIIVYTRPKVASLRRKYPNCSWLMAFYVVVKEGGEVPPKDLLDKASPRLDGNDKAVASAPRSPARGLSSVSEAPFGVVGTVPNKMNTSIAMKSVEGVDGLSLSFNNQEAAYRPVLEWKKHQHSKNLVLEQLSQASDINSANEYEKKVTHSRDSMSEVLYAANDDHPKIHIDNNSSNGAGDRQEWGSRLQRNGSINMDDIPSSFARTESEGGPPGVKKSNEKDDDIWGQAFKRVKEYNTVDTDGNPIPESFREVDIWGAAFARVKQYRT</sequence>
<dbReference type="GO" id="GO:0004930">
    <property type="term" value="F:G protein-coupled receptor activity"/>
    <property type="evidence" value="ECO:0007669"/>
    <property type="project" value="TreeGrafter"/>
</dbReference>
<evidence type="ECO:0000313" key="7">
    <source>
        <dbReference type="EMBL" id="CAE0459999.1"/>
    </source>
</evidence>
<evidence type="ECO:0000256" key="1">
    <source>
        <dbReference type="ARBA" id="ARBA00004141"/>
    </source>
</evidence>
<evidence type="ECO:0000256" key="6">
    <source>
        <dbReference type="SAM" id="Phobius"/>
    </source>
</evidence>
<name>A0A7S3PYL0_9STRA</name>
<dbReference type="PANTHER" id="PTHR23112:SF0">
    <property type="entry name" value="TRANSMEMBRANE PROTEIN 116"/>
    <property type="match status" value="1"/>
</dbReference>
<feature type="transmembrane region" description="Helical" evidence="6">
    <location>
        <begin position="91"/>
        <end position="115"/>
    </location>
</feature>
<keyword evidence="3 6" id="KW-1133">Transmembrane helix</keyword>
<comment type="subcellular location">
    <subcellularLocation>
        <location evidence="1">Membrane</location>
        <topology evidence="1">Multi-pass membrane protein</topology>
    </subcellularLocation>
</comment>
<evidence type="ECO:0000256" key="4">
    <source>
        <dbReference type="ARBA" id="ARBA00023136"/>
    </source>
</evidence>
<dbReference type="SUPFAM" id="SSF81321">
    <property type="entry name" value="Family A G protein-coupled receptor-like"/>
    <property type="match status" value="1"/>
</dbReference>
<dbReference type="EMBL" id="HBIO01006592">
    <property type="protein sequence ID" value="CAE0459999.1"/>
    <property type="molecule type" value="Transcribed_RNA"/>
</dbReference>
<keyword evidence="2 6" id="KW-0812">Transmembrane</keyword>
<dbReference type="GO" id="GO:0005886">
    <property type="term" value="C:plasma membrane"/>
    <property type="evidence" value="ECO:0007669"/>
    <property type="project" value="TreeGrafter"/>
</dbReference>
<evidence type="ECO:0000256" key="3">
    <source>
        <dbReference type="ARBA" id="ARBA00022989"/>
    </source>
</evidence>
<dbReference type="Gene3D" id="1.20.1070.10">
    <property type="entry name" value="Rhodopsin 7-helix transmembrane proteins"/>
    <property type="match status" value="1"/>
</dbReference>
<feature type="transmembrane region" description="Helical" evidence="6">
    <location>
        <begin position="195"/>
        <end position="219"/>
    </location>
</feature>
<evidence type="ECO:0000256" key="5">
    <source>
        <dbReference type="SAM" id="MobiDB-lite"/>
    </source>
</evidence>
<feature type="transmembrane region" description="Helical" evidence="6">
    <location>
        <begin position="50"/>
        <end position="71"/>
    </location>
</feature>
<accession>A0A7S3PYL0</accession>
<organism evidence="7">
    <name type="scientific">Chaetoceros debilis</name>
    <dbReference type="NCBI Taxonomy" id="122233"/>
    <lineage>
        <taxon>Eukaryota</taxon>
        <taxon>Sar</taxon>
        <taxon>Stramenopiles</taxon>
        <taxon>Ochrophyta</taxon>
        <taxon>Bacillariophyta</taxon>
        <taxon>Coscinodiscophyceae</taxon>
        <taxon>Chaetocerotophycidae</taxon>
        <taxon>Chaetocerotales</taxon>
        <taxon>Chaetocerotaceae</taxon>
        <taxon>Chaetoceros</taxon>
    </lineage>
</organism>
<dbReference type="CDD" id="cd00637">
    <property type="entry name" value="7tm_classA_rhodopsin-like"/>
    <property type="match status" value="1"/>
</dbReference>
<proteinExistence type="predicted"/>
<dbReference type="AlphaFoldDB" id="A0A7S3PYL0"/>
<evidence type="ECO:0000256" key="2">
    <source>
        <dbReference type="ARBA" id="ARBA00022692"/>
    </source>
</evidence>
<gene>
    <name evidence="7" type="ORF">CDEB00056_LOCUS4840</name>
</gene>
<feature type="transmembrane region" description="Helical" evidence="6">
    <location>
        <begin position="386"/>
        <end position="409"/>
    </location>
</feature>
<feature type="transmembrane region" description="Helical" evidence="6">
    <location>
        <begin position="135"/>
        <end position="153"/>
    </location>
</feature>
<feature type="transmembrane region" description="Helical" evidence="6">
    <location>
        <begin position="12"/>
        <end position="30"/>
    </location>
</feature>
<protein>
    <submittedName>
        <fullName evidence="7">Uncharacterized protein</fullName>
    </submittedName>
</protein>
<dbReference type="PANTHER" id="PTHR23112">
    <property type="entry name" value="G PROTEIN-COUPLED RECEPTOR 157-RELATED"/>
    <property type="match status" value="1"/>
</dbReference>